<sequence length="178" mass="18738">MTADILDRAAAAALALAADKPWPQVALRDIAVKADVSFAALYALADSKAAVLNHLSTRFDQAALGVDYPATAAVHDRLFDAAMARIEAMEPHRAALIAIASAEGVLASAARFPRIARAILEAAGVEATVPRLAAMAAVWARVVQVWRDDEGALNRTMAELDKRLKQMAAQLSKVGAGV</sequence>
<proteinExistence type="predicted"/>
<dbReference type="RefSeq" id="YP_002515902.1">
    <property type="nucleotide sequence ID" value="NC_011916.1"/>
</dbReference>
<dbReference type="InterPro" id="IPR001647">
    <property type="entry name" value="HTH_TetR"/>
</dbReference>
<dbReference type="RefSeq" id="WP_010918383.1">
    <property type="nucleotide sequence ID" value="NC_011916.1"/>
</dbReference>
<dbReference type="GeneID" id="7332219"/>
<evidence type="ECO:0000259" key="2">
    <source>
        <dbReference type="Pfam" id="PF00440"/>
    </source>
</evidence>
<dbReference type="KEGG" id="ccs:CCNA_00529"/>
<protein>
    <recommendedName>
        <fullName evidence="2">HTH tetR-type domain-containing protein</fullName>
    </recommendedName>
</protein>
<dbReference type="Proteomes" id="UP000001364">
    <property type="component" value="Chromosome"/>
</dbReference>
<organism evidence="3 4">
    <name type="scientific">Caulobacter vibrioides (strain NA1000 / CB15N)</name>
    <name type="common">Caulobacter crescentus</name>
    <dbReference type="NCBI Taxonomy" id="565050"/>
    <lineage>
        <taxon>Bacteria</taxon>
        <taxon>Pseudomonadati</taxon>
        <taxon>Pseudomonadota</taxon>
        <taxon>Alphaproteobacteria</taxon>
        <taxon>Caulobacterales</taxon>
        <taxon>Caulobacteraceae</taxon>
        <taxon>Caulobacter</taxon>
    </lineage>
</organism>
<accession>A0A0H3C4W5</accession>
<dbReference type="EMBL" id="CP001340">
    <property type="protein sequence ID" value="ACL93994.1"/>
    <property type="molecule type" value="Genomic_DNA"/>
</dbReference>
<dbReference type="Pfam" id="PF00440">
    <property type="entry name" value="TetR_N"/>
    <property type="match status" value="1"/>
</dbReference>
<keyword evidence="1" id="KW-0238">DNA-binding</keyword>
<dbReference type="SUPFAM" id="SSF46689">
    <property type="entry name" value="Homeodomain-like"/>
    <property type="match status" value="1"/>
</dbReference>
<evidence type="ECO:0000256" key="1">
    <source>
        <dbReference type="ARBA" id="ARBA00023125"/>
    </source>
</evidence>
<dbReference type="OrthoDB" id="7828598at2"/>
<dbReference type="AlphaFoldDB" id="A0A0H3C4W5"/>
<gene>
    <name evidence="3" type="ordered locus">CCNA_00529</name>
</gene>
<keyword evidence="4" id="KW-1185">Reference proteome</keyword>
<dbReference type="PATRIC" id="fig|565050.3.peg.521"/>
<dbReference type="HOGENOM" id="CLU_085682_0_0_5"/>
<dbReference type="Gene3D" id="1.10.357.10">
    <property type="entry name" value="Tetracycline Repressor, domain 2"/>
    <property type="match status" value="1"/>
</dbReference>
<name>A0A0H3C4W5_CAUVN</name>
<dbReference type="GO" id="GO:0003677">
    <property type="term" value="F:DNA binding"/>
    <property type="evidence" value="ECO:0007669"/>
    <property type="project" value="UniProtKB-KW"/>
</dbReference>
<feature type="domain" description="HTH tetR-type" evidence="2">
    <location>
        <begin position="11"/>
        <end position="54"/>
    </location>
</feature>
<dbReference type="InterPro" id="IPR009057">
    <property type="entry name" value="Homeodomain-like_sf"/>
</dbReference>
<evidence type="ECO:0000313" key="3">
    <source>
        <dbReference type="EMBL" id="ACL93994.1"/>
    </source>
</evidence>
<evidence type="ECO:0000313" key="4">
    <source>
        <dbReference type="Proteomes" id="UP000001364"/>
    </source>
</evidence>
<dbReference type="SMR" id="A0A0H3C4W5"/>
<reference evidence="3 4" key="1">
    <citation type="journal article" date="2010" name="J. Bacteriol.">
        <title>The genetic basis of laboratory adaptation in Caulobacter crescentus.</title>
        <authorList>
            <person name="Marks M.E."/>
            <person name="Castro-Rojas C.M."/>
            <person name="Teiling C."/>
            <person name="Du L."/>
            <person name="Kapatral V."/>
            <person name="Walunas T.L."/>
            <person name="Crosson S."/>
        </authorList>
    </citation>
    <scope>NUCLEOTIDE SEQUENCE [LARGE SCALE GENOMIC DNA]</scope>
    <source>
        <strain evidence="4">NA1000 / CB15N</strain>
    </source>
</reference>